<name>A0A540K6I3_MALBA</name>
<gene>
    <name evidence="1" type="ORF">C1H46_044633</name>
</gene>
<dbReference type="EMBL" id="VIEB01002421">
    <property type="protein sequence ID" value="TQD69833.1"/>
    <property type="molecule type" value="Genomic_DNA"/>
</dbReference>
<comment type="caution">
    <text evidence="1">The sequence shown here is derived from an EMBL/GenBank/DDBJ whole genome shotgun (WGS) entry which is preliminary data.</text>
</comment>
<proteinExistence type="predicted"/>
<keyword evidence="2" id="KW-1185">Reference proteome</keyword>
<organism evidence="1 2">
    <name type="scientific">Malus baccata</name>
    <name type="common">Siberian crab apple</name>
    <name type="synonym">Pyrus baccata</name>
    <dbReference type="NCBI Taxonomy" id="106549"/>
    <lineage>
        <taxon>Eukaryota</taxon>
        <taxon>Viridiplantae</taxon>
        <taxon>Streptophyta</taxon>
        <taxon>Embryophyta</taxon>
        <taxon>Tracheophyta</taxon>
        <taxon>Spermatophyta</taxon>
        <taxon>Magnoliopsida</taxon>
        <taxon>eudicotyledons</taxon>
        <taxon>Gunneridae</taxon>
        <taxon>Pentapetalae</taxon>
        <taxon>rosids</taxon>
        <taxon>fabids</taxon>
        <taxon>Rosales</taxon>
        <taxon>Rosaceae</taxon>
        <taxon>Amygdaloideae</taxon>
        <taxon>Maleae</taxon>
        <taxon>Malus</taxon>
    </lineage>
</organism>
<evidence type="ECO:0000313" key="1">
    <source>
        <dbReference type="EMBL" id="TQD69833.1"/>
    </source>
</evidence>
<reference evidence="1 2" key="1">
    <citation type="journal article" date="2019" name="G3 (Bethesda)">
        <title>Sequencing of a Wild Apple (Malus baccata) Genome Unravels the Differences Between Cultivated and Wild Apple Species Regarding Disease Resistance and Cold Tolerance.</title>
        <authorList>
            <person name="Chen X."/>
        </authorList>
    </citation>
    <scope>NUCLEOTIDE SEQUENCE [LARGE SCALE GENOMIC DNA]</scope>
    <source>
        <strain evidence="2">cv. Shandingzi</strain>
        <tissue evidence="1">Leaves</tissue>
    </source>
</reference>
<dbReference type="Proteomes" id="UP000315295">
    <property type="component" value="Unassembled WGS sequence"/>
</dbReference>
<evidence type="ECO:0000313" key="2">
    <source>
        <dbReference type="Proteomes" id="UP000315295"/>
    </source>
</evidence>
<protein>
    <submittedName>
        <fullName evidence="1">Uncharacterized protein</fullName>
    </submittedName>
</protein>
<sequence>MRNLSAQIHQEWCMTSSGDHQCPYLSTNAYAAKGFCFQHQASLGNEDMILRKCFEDSLAPIAISCYGMIKSQIPCLI</sequence>
<accession>A0A540K6I3</accession>
<dbReference type="AlphaFoldDB" id="A0A540K6I3"/>